<organism evidence="2">
    <name type="scientific">Aspergillus arachidicola</name>
    <dbReference type="NCBI Taxonomy" id="656916"/>
    <lineage>
        <taxon>Eukaryota</taxon>
        <taxon>Fungi</taxon>
        <taxon>Dikarya</taxon>
        <taxon>Ascomycota</taxon>
        <taxon>Pezizomycotina</taxon>
        <taxon>Eurotiomycetes</taxon>
        <taxon>Eurotiomycetidae</taxon>
        <taxon>Eurotiales</taxon>
        <taxon>Aspergillaceae</taxon>
        <taxon>Aspergillus</taxon>
        <taxon>Aspergillus subgen. Circumdati</taxon>
    </lineage>
</organism>
<dbReference type="EMBL" id="ML737287">
    <property type="protein sequence ID" value="KAE8334382.1"/>
    <property type="molecule type" value="Genomic_DNA"/>
</dbReference>
<gene>
    <name evidence="2" type="ORF">BDV24DRAFT_145974</name>
</gene>
<evidence type="ECO:0000313" key="2">
    <source>
        <dbReference type="EMBL" id="KAE8334382.1"/>
    </source>
</evidence>
<feature type="region of interest" description="Disordered" evidence="1">
    <location>
        <begin position="21"/>
        <end position="46"/>
    </location>
</feature>
<reference evidence="2" key="1">
    <citation type="submission" date="2019-04" db="EMBL/GenBank/DDBJ databases">
        <title>Friends and foes A comparative genomics study of 23 Aspergillus species from section Flavi.</title>
        <authorList>
            <consortium name="DOE Joint Genome Institute"/>
            <person name="Kjaerbolling I."/>
            <person name="Vesth T."/>
            <person name="Frisvad J.C."/>
            <person name="Nybo J.L."/>
            <person name="Theobald S."/>
            <person name="Kildgaard S."/>
            <person name="Isbrandt T."/>
            <person name="Kuo A."/>
            <person name="Sato A."/>
            <person name="Lyhne E.K."/>
            <person name="Kogle M.E."/>
            <person name="Wiebenga A."/>
            <person name="Kun R.S."/>
            <person name="Lubbers R.J."/>
            <person name="Makela M.R."/>
            <person name="Barry K."/>
            <person name="Chovatia M."/>
            <person name="Clum A."/>
            <person name="Daum C."/>
            <person name="Haridas S."/>
            <person name="He G."/>
            <person name="LaButti K."/>
            <person name="Lipzen A."/>
            <person name="Mondo S."/>
            <person name="Riley R."/>
            <person name="Salamov A."/>
            <person name="Simmons B.A."/>
            <person name="Magnuson J.K."/>
            <person name="Henrissat B."/>
            <person name="Mortensen U.H."/>
            <person name="Larsen T.O."/>
            <person name="Devries R.P."/>
            <person name="Grigoriev I.V."/>
            <person name="Machida M."/>
            <person name="Baker S.E."/>
            <person name="Andersen M.R."/>
        </authorList>
    </citation>
    <scope>NUCLEOTIDE SEQUENCE</scope>
    <source>
        <strain evidence="2">CBS 117612</strain>
    </source>
</reference>
<dbReference type="Proteomes" id="UP000325558">
    <property type="component" value="Unassembled WGS sequence"/>
</dbReference>
<accession>A0A5N6XN57</accession>
<evidence type="ECO:0000256" key="1">
    <source>
        <dbReference type="SAM" id="MobiDB-lite"/>
    </source>
</evidence>
<dbReference type="AlphaFoldDB" id="A0A5N6XN57"/>
<proteinExistence type="predicted"/>
<sequence>MREKKGSIDCDRAKAKIESKRSMIVPNPICHSHTGTPNPPGDTHPHPHTITLSGLMVWAVLTIP</sequence>
<protein>
    <submittedName>
        <fullName evidence="2">Uncharacterized protein</fullName>
    </submittedName>
</protein>
<name>A0A5N6XN57_9EURO</name>